<sequence>MIRSTAFKGGLKSSFPIVAGYLPVGFAFGVAAEGAQAGTLAAVFTSLFIYAGASQFALVGLLKDGVPILSAALITLGLNLRHLLYGPGLSRDTEEFSLRERLVAAFGLTDEVFAVAFSRIGIMSRESRFWWLMGLEFGAYLSWFGGTIAGSISGDLLLSHYSLLRPALSFALPALFLSLLLSMLNSSTRLAVITSLILAAAFHWSGHSETGIIAAAFIGPGIGIICRKNQ</sequence>
<feature type="transmembrane region" description="Helical" evidence="8">
    <location>
        <begin position="38"/>
        <end position="59"/>
    </location>
</feature>
<evidence type="ECO:0008006" key="10">
    <source>
        <dbReference type="Google" id="ProtNLM"/>
    </source>
</evidence>
<feature type="transmembrane region" description="Helical" evidence="8">
    <location>
        <begin position="188"/>
        <end position="204"/>
    </location>
</feature>
<feature type="transmembrane region" description="Helical" evidence="8">
    <location>
        <begin position="12"/>
        <end position="32"/>
    </location>
</feature>
<keyword evidence="7 8" id="KW-0472">Membrane</keyword>
<dbReference type="PANTHER" id="PTHR34979:SF1">
    <property type="entry name" value="INNER MEMBRANE PROTEIN YGAZ"/>
    <property type="match status" value="1"/>
</dbReference>
<dbReference type="Pfam" id="PF03591">
    <property type="entry name" value="AzlC"/>
    <property type="match status" value="1"/>
</dbReference>
<evidence type="ECO:0000256" key="1">
    <source>
        <dbReference type="ARBA" id="ARBA00004651"/>
    </source>
</evidence>
<feature type="transmembrane region" description="Helical" evidence="8">
    <location>
        <begin position="163"/>
        <end position="181"/>
    </location>
</feature>
<keyword evidence="5 8" id="KW-0812">Transmembrane</keyword>
<dbReference type="PANTHER" id="PTHR34979">
    <property type="entry name" value="INNER MEMBRANE PROTEIN YGAZ"/>
    <property type="match status" value="1"/>
</dbReference>
<evidence type="ECO:0000313" key="9">
    <source>
        <dbReference type="EMBL" id="SUZ85145.1"/>
    </source>
</evidence>
<keyword evidence="6 8" id="KW-1133">Transmembrane helix</keyword>
<keyword evidence="3" id="KW-0813">Transport</keyword>
<organism evidence="9">
    <name type="scientific">marine metagenome</name>
    <dbReference type="NCBI Taxonomy" id="408172"/>
    <lineage>
        <taxon>unclassified sequences</taxon>
        <taxon>metagenomes</taxon>
        <taxon>ecological metagenomes</taxon>
    </lineage>
</organism>
<comment type="similarity">
    <text evidence="2">Belongs to the AzlC family.</text>
</comment>
<dbReference type="InterPro" id="IPR011606">
    <property type="entry name" value="Brnchd-chn_aa_trnsp_permease"/>
</dbReference>
<feature type="transmembrane region" description="Helical" evidence="8">
    <location>
        <begin position="129"/>
        <end position="151"/>
    </location>
</feature>
<gene>
    <name evidence="9" type="ORF">METZ01_LOCUS37999</name>
</gene>
<dbReference type="EMBL" id="UINC01001623">
    <property type="protein sequence ID" value="SUZ85145.1"/>
    <property type="molecule type" value="Genomic_DNA"/>
</dbReference>
<evidence type="ECO:0000256" key="5">
    <source>
        <dbReference type="ARBA" id="ARBA00022692"/>
    </source>
</evidence>
<evidence type="ECO:0000256" key="2">
    <source>
        <dbReference type="ARBA" id="ARBA00010735"/>
    </source>
</evidence>
<reference evidence="9" key="1">
    <citation type="submission" date="2018-05" db="EMBL/GenBank/DDBJ databases">
        <authorList>
            <person name="Lanie J.A."/>
            <person name="Ng W.-L."/>
            <person name="Kazmierczak K.M."/>
            <person name="Andrzejewski T.M."/>
            <person name="Davidsen T.M."/>
            <person name="Wayne K.J."/>
            <person name="Tettelin H."/>
            <person name="Glass J.I."/>
            <person name="Rusch D."/>
            <person name="Podicherti R."/>
            <person name="Tsui H.-C.T."/>
            <person name="Winkler M.E."/>
        </authorList>
    </citation>
    <scope>NUCLEOTIDE SEQUENCE</scope>
</reference>
<evidence type="ECO:0000256" key="4">
    <source>
        <dbReference type="ARBA" id="ARBA00022475"/>
    </source>
</evidence>
<dbReference type="AlphaFoldDB" id="A0A381R0B2"/>
<dbReference type="GO" id="GO:1903785">
    <property type="term" value="P:L-valine transmembrane transport"/>
    <property type="evidence" value="ECO:0007669"/>
    <property type="project" value="TreeGrafter"/>
</dbReference>
<accession>A0A381R0B2</accession>
<dbReference type="GO" id="GO:0005886">
    <property type="term" value="C:plasma membrane"/>
    <property type="evidence" value="ECO:0007669"/>
    <property type="project" value="UniProtKB-SubCell"/>
</dbReference>
<proteinExistence type="inferred from homology"/>
<evidence type="ECO:0000256" key="3">
    <source>
        <dbReference type="ARBA" id="ARBA00022448"/>
    </source>
</evidence>
<keyword evidence="4" id="KW-1003">Cell membrane</keyword>
<name>A0A381R0B2_9ZZZZ</name>
<protein>
    <recommendedName>
        <fullName evidence="10">AzlC family protein</fullName>
    </recommendedName>
</protein>
<feature type="transmembrane region" description="Helical" evidence="8">
    <location>
        <begin position="210"/>
        <end position="226"/>
    </location>
</feature>
<evidence type="ECO:0000256" key="8">
    <source>
        <dbReference type="SAM" id="Phobius"/>
    </source>
</evidence>
<evidence type="ECO:0000256" key="6">
    <source>
        <dbReference type="ARBA" id="ARBA00022989"/>
    </source>
</evidence>
<evidence type="ECO:0000256" key="7">
    <source>
        <dbReference type="ARBA" id="ARBA00023136"/>
    </source>
</evidence>
<comment type="subcellular location">
    <subcellularLocation>
        <location evidence="1">Cell membrane</location>
        <topology evidence="1">Multi-pass membrane protein</topology>
    </subcellularLocation>
</comment>